<name>A0A2M9CSW9_9BACT</name>
<evidence type="ECO:0000256" key="6">
    <source>
        <dbReference type="ARBA" id="ARBA00047942"/>
    </source>
</evidence>
<evidence type="ECO:0000256" key="3">
    <source>
        <dbReference type="ARBA" id="ARBA00022603"/>
    </source>
</evidence>
<dbReference type="OrthoDB" id="9800801at2"/>
<feature type="domain" description="DNA methylase N-4/N-6" evidence="7">
    <location>
        <begin position="484"/>
        <end position="804"/>
    </location>
</feature>
<evidence type="ECO:0000256" key="2">
    <source>
        <dbReference type="ARBA" id="ARBA00011900"/>
    </source>
</evidence>
<evidence type="ECO:0000256" key="5">
    <source>
        <dbReference type="ARBA" id="ARBA00022691"/>
    </source>
</evidence>
<keyword evidence="3 8" id="KW-0489">Methyltransferase</keyword>
<keyword evidence="9" id="KW-1185">Reference proteome</keyword>
<keyword evidence="5" id="KW-0949">S-adenosyl-L-methionine</keyword>
<protein>
    <recommendedName>
        <fullName evidence="2">site-specific DNA-methyltransferase (adenine-specific)</fullName>
        <ecNumber evidence="2">2.1.1.72</ecNumber>
    </recommendedName>
</protein>
<dbReference type="Gene3D" id="3.40.50.150">
    <property type="entry name" value="Vaccinia Virus protein VP39"/>
    <property type="match status" value="1"/>
</dbReference>
<dbReference type="GO" id="GO:0008170">
    <property type="term" value="F:N-methyltransferase activity"/>
    <property type="evidence" value="ECO:0007669"/>
    <property type="project" value="InterPro"/>
</dbReference>
<evidence type="ECO:0000256" key="1">
    <source>
        <dbReference type="ARBA" id="ARBA00006594"/>
    </source>
</evidence>
<evidence type="ECO:0000259" key="7">
    <source>
        <dbReference type="Pfam" id="PF01555"/>
    </source>
</evidence>
<dbReference type="PROSITE" id="PS00092">
    <property type="entry name" value="N6_MTASE"/>
    <property type="match status" value="1"/>
</dbReference>
<proteinExistence type="inferred from homology"/>
<organism evidence="8 9">
    <name type="scientific">Thermoflavifilum aggregans</name>
    <dbReference type="NCBI Taxonomy" id="454188"/>
    <lineage>
        <taxon>Bacteria</taxon>
        <taxon>Pseudomonadati</taxon>
        <taxon>Bacteroidota</taxon>
        <taxon>Chitinophagia</taxon>
        <taxon>Chitinophagales</taxon>
        <taxon>Chitinophagaceae</taxon>
        <taxon>Thermoflavifilum</taxon>
    </lineage>
</organism>
<accession>A0A2M9CSW9</accession>
<dbReference type="EC" id="2.1.1.72" evidence="2"/>
<dbReference type="InterPro" id="IPR002295">
    <property type="entry name" value="N4/N6-MTase_EcoPI_Mod-like"/>
</dbReference>
<dbReference type="SUPFAM" id="SSF53335">
    <property type="entry name" value="S-adenosyl-L-methionine-dependent methyltransferases"/>
    <property type="match status" value="1"/>
</dbReference>
<dbReference type="InterPro" id="IPR002052">
    <property type="entry name" value="DNA_methylase_N6_adenine_CS"/>
</dbReference>
<gene>
    <name evidence="8" type="ORF">BXY57_0571</name>
</gene>
<sequence>MSQQLEKLQKLLAELFQLDQADLDFGIYRIMNARREEITRFLEKDLLPQVKQVLALYEKESRTQIAQELQKAKEQAKALGFEEPAQAPVVMELQERYNKAFDPEAAENEIYSHLYNFFRRYYNEGDFISQRRYKEGVYAIPYEGEEVKLYWANHDQYYIKTSEYLRNYAFKLPSGRRVHFKLIDADTEKDNNRALNGNERRFVYKGLITDNAENNGDIVFQFEFRAVEDKKKQAELNDQAIQRMRTDISILPINLQAELLRPAPTEKNPNRTLLEKHLNDFTARNTFDYFIHKDLGGFLRRELDFYIKNEVMFLDDIENETAPRVEQYLAKIKAIRRIAHKIIDFLAQIENYQKKLWLKKKFVVETHYCITIDRILKIDDADTRNYLLHQIASNDAQREEWVRLFAIDEIKGDLLTPGYSIPLTPEFLRAHPTLVVDTRHFDEAFKVRLLAAISDIDDETDGLLIHSENFQALNLLQERYREQVKCIYIDPPYNTGSDEFIYRDDYQHSSWLSMLRDRLALSREWMREEGVIFVSVDDNEQYRLEYIGENVFGHQNKIATVIWHNSSRSSGKQISTVHEYIVAFARNSTAFPEWKAPREGLEDIIKRVRSLWQEGSHEDAYKALNEFIEGKARGSVDEFRYLSNYRNIDEQGRIFYAIDLSGDGPGELRYFKDKGIWLEPPPGRHWMSQEYIDELYKQQRIVWRGERPYRVVYLDEAFENPQGIIRIPTRSGRHEQEHIFGDEVFEKPKPTALLIRLLKISITTNGTILDFFAGSGTTGHAVINLNREDGGQRKFILVEMGEYFNTVLLPRIKKVIFTPEWKDGKPKRMATKEEVERSPRILKILRLESYEDTLNNLELKRTQVQQGVLDLNKDFYEDYMLRYMLDVESRGSASLLNIDYFVDPFSYKLNIATGTVGETKPVVVDLVETFNYLIGLRVKTIDHIAGVRVVTGLNPQGEQVLILWRNLKEMNNDKLDKWFTKQGYNTRDQEYDIIYVNGDNNLENLRKADQTWKVRMIEEEFKRLMFDVKDV</sequence>
<evidence type="ECO:0000256" key="4">
    <source>
        <dbReference type="ARBA" id="ARBA00022679"/>
    </source>
</evidence>
<dbReference type="RefSeq" id="WP_100313669.1">
    <property type="nucleotide sequence ID" value="NZ_PGFG01000001.1"/>
</dbReference>
<comment type="catalytic activity">
    <reaction evidence="6">
        <text>a 2'-deoxyadenosine in DNA + S-adenosyl-L-methionine = an N(6)-methyl-2'-deoxyadenosine in DNA + S-adenosyl-L-homocysteine + H(+)</text>
        <dbReference type="Rhea" id="RHEA:15197"/>
        <dbReference type="Rhea" id="RHEA-COMP:12418"/>
        <dbReference type="Rhea" id="RHEA-COMP:12419"/>
        <dbReference type="ChEBI" id="CHEBI:15378"/>
        <dbReference type="ChEBI" id="CHEBI:57856"/>
        <dbReference type="ChEBI" id="CHEBI:59789"/>
        <dbReference type="ChEBI" id="CHEBI:90615"/>
        <dbReference type="ChEBI" id="CHEBI:90616"/>
        <dbReference type="EC" id="2.1.1.72"/>
    </reaction>
</comment>
<dbReference type="EMBL" id="PGFG01000001">
    <property type="protein sequence ID" value="PJJ75004.1"/>
    <property type="molecule type" value="Genomic_DNA"/>
</dbReference>
<dbReference type="InterPro" id="IPR002941">
    <property type="entry name" value="DNA_methylase_N4/N6"/>
</dbReference>
<dbReference type="PRINTS" id="PR00506">
    <property type="entry name" value="D21N6MTFRASE"/>
</dbReference>
<dbReference type="GO" id="GO:0009007">
    <property type="term" value="F:site-specific DNA-methyltransferase (adenine-specific) activity"/>
    <property type="evidence" value="ECO:0007669"/>
    <property type="project" value="UniProtKB-EC"/>
</dbReference>
<evidence type="ECO:0000313" key="9">
    <source>
        <dbReference type="Proteomes" id="UP000230000"/>
    </source>
</evidence>
<reference evidence="8 9" key="1">
    <citation type="submission" date="2017-11" db="EMBL/GenBank/DDBJ databases">
        <title>Genomic Encyclopedia of Archaeal and Bacterial Type Strains, Phase II (KMG-II): From Individual Species to Whole Genera.</title>
        <authorList>
            <person name="Goeker M."/>
        </authorList>
    </citation>
    <scope>NUCLEOTIDE SEQUENCE [LARGE SCALE GENOMIC DNA]</scope>
    <source>
        <strain evidence="8 9">DSM 27268</strain>
    </source>
</reference>
<dbReference type="GO" id="GO:0032259">
    <property type="term" value="P:methylation"/>
    <property type="evidence" value="ECO:0007669"/>
    <property type="project" value="UniProtKB-KW"/>
</dbReference>
<evidence type="ECO:0000313" key="8">
    <source>
        <dbReference type="EMBL" id="PJJ75004.1"/>
    </source>
</evidence>
<dbReference type="GO" id="GO:0003677">
    <property type="term" value="F:DNA binding"/>
    <property type="evidence" value="ECO:0007669"/>
    <property type="project" value="InterPro"/>
</dbReference>
<dbReference type="AlphaFoldDB" id="A0A2M9CSW9"/>
<dbReference type="Proteomes" id="UP000230000">
    <property type="component" value="Unassembled WGS sequence"/>
</dbReference>
<dbReference type="Pfam" id="PF01555">
    <property type="entry name" value="N6_N4_Mtase"/>
    <property type="match status" value="1"/>
</dbReference>
<comment type="caution">
    <text evidence="8">The sequence shown here is derived from an EMBL/GenBank/DDBJ whole genome shotgun (WGS) entry which is preliminary data.</text>
</comment>
<comment type="similarity">
    <text evidence="1">Belongs to the N(4)/N(6)-methyltransferase family.</text>
</comment>
<dbReference type="InterPro" id="IPR029063">
    <property type="entry name" value="SAM-dependent_MTases_sf"/>
</dbReference>
<keyword evidence="4 8" id="KW-0808">Transferase</keyword>